<accession>A0A6A3NPL4</accession>
<evidence type="ECO:0000313" key="2">
    <source>
        <dbReference type="EMBL" id="KAE9043572.1"/>
    </source>
</evidence>
<dbReference type="EMBL" id="QXFT01000245">
    <property type="protein sequence ID" value="KAE9349648.1"/>
    <property type="molecule type" value="Genomic_DNA"/>
</dbReference>
<dbReference type="Proteomes" id="UP000429607">
    <property type="component" value="Unassembled WGS sequence"/>
</dbReference>
<protein>
    <submittedName>
        <fullName evidence="2">Uncharacterized protein</fullName>
    </submittedName>
</protein>
<dbReference type="EMBL" id="QXFU01000275">
    <property type="protein sequence ID" value="KAE9038130.1"/>
    <property type="molecule type" value="Genomic_DNA"/>
</dbReference>
<evidence type="ECO:0000313" key="1">
    <source>
        <dbReference type="EMBL" id="KAE9038130.1"/>
    </source>
</evidence>
<evidence type="ECO:0000313" key="3">
    <source>
        <dbReference type="EMBL" id="KAE9349648.1"/>
    </source>
</evidence>
<dbReference type="EMBL" id="QXFV01000259">
    <property type="protein sequence ID" value="KAE9043572.1"/>
    <property type="molecule type" value="Genomic_DNA"/>
</dbReference>
<keyword evidence="5" id="KW-1185">Reference proteome</keyword>
<dbReference type="Proteomes" id="UP000435112">
    <property type="component" value="Unassembled WGS sequence"/>
</dbReference>
<sequence length="107" mass="11113">MCLLTRKSSTDTAPTATSSVYNKDVSCWHVSVEHDAISCAKELICSGSTTATVPPTQLIAECLPNLFSHTSSDTCVLAVHQVGPAGVTSLETREESAASATASPAMK</sequence>
<proteinExistence type="predicted"/>
<evidence type="ECO:0000313" key="6">
    <source>
        <dbReference type="Proteomes" id="UP000435112"/>
    </source>
</evidence>
<reference evidence="4 6" key="1">
    <citation type="submission" date="2018-09" db="EMBL/GenBank/DDBJ databases">
        <title>Genomic investigation of the strawberry pathogen Phytophthora fragariae indicates pathogenicity is determined by transcriptional variation in three key races.</title>
        <authorList>
            <person name="Adams T.M."/>
            <person name="Armitage A.D."/>
            <person name="Sobczyk M.K."/>
            <person name="Bates H.J."/>
            <person name="Dunwell J.M."/>
            <person name="Nellist C.F."/>
            <person name="Harrison R.J."/>
        </authorList>
    </citation>
    <scope>NUCLEOTIDE SEQUENCE [LARGE SCALE GENOMIC DNA]</scope>
    <source>
        <strain evidence="2 4">SCRP249</strain>
        <strain evidence="1 6">SCRP324</strain>
        <strain evidence="3 5">SCRP333</strain>
    </source>
</reference>
<evidence type="ECO:0000313" key="5">
    <source>
        <dbReference type="Proteomes" id="UP000434957"/>
    </source>
</evidence>
<gene>
    <name evidence="2" type="ORF">PR001_g5741</name>
    <name evidence="1" type="ORF">PR002_g6184</name>
    <name evidence="3" type="ORF">PR003_g5771</name>
</gene>
<organism evidence="2 4">
    <name type="scientific">Phytophthora rubi</name>
    <dbReference type="NCBI Taxonomy" id="129364"/>
    <lineage>
        <taxon>Eukaryota</taxon>
        <taxon>Sar</taxon>
        <taxon>Stramenopiles</taxon>
        <taxon>Oomycota</taxon>
        <taxon>Peronosporomycetes</taxon>
        <taxon>Peronosporales</taxon>
        <taxon>Peronosporaceae</taxon>
        <taxon>Phytophthora</taxon>
    </lineage>
</organism>
<evidence type="ECO:0000313" key="4">
    <source>
        <dbReference type="Proteomes" id="UP000429607"/>
    </source>
</evidence>
<dbReference type="AlphaFoldDB" id="A0A6A3NPL4"/>
<name>A0A6A3NPL4_9STRA</name>
<comment type="caution">
    <text evidence="2">The sequence shown here is derived from an EMBL/GenBank/DDBJ whole genome shotgun (WGS) entry which is preliminary data.</text>
</comment>
<dbReference type="Proteomes" id="UP000434957">
    <property type="component" value="Unassembled WGS sequence"/>
</dbReference>